<keyword evidence="3 12" id="KW-0813">Transport</keyword>
<dbReference type="PROSITE" id="PS01312">
    <property type="entry name" value="SECA"/>
    <property type="match status" value="1"/>
</dbReference>
<dbReference type="NCBIfam" id="TIGR03714">
    <property type="entry name" value="secA2"/>
    <property type="match status" value="1"/>
</dbReference>
<organism evidence="16 17">
    <name type="scientific">Lactobacillus kalixensis DSM 16043</name>
    <dbReference type="NCBI Taxonomy" id="1423763"/>
    <lineage>
        <taxon>Bacteria</taxon>
        <taxon>Bacillati</taxon>
        <taxon>Bacillota</taxon>
        <taxon>Bacilli</taxon>
        <taxon>Lactobacillales</taxon>
        <taxon>Lactobacillaceae</taxon>
        <taxon>Lactobacillus</taxon>
    </lineage>
</organism>
<dbReference type="EMBL" id="AZFM01000013">
    <property type="protein sequence ID" value="KRL90217.1"/>
    <property type="molecule type" value="Genomic_DNA"/>
</dbReference>
<dbReference type="InterPro" id="IPR011115">
    <property type="entry name" value="SecA_DEAD"/>
</dbReference>
<dbReference type="Pfam" id="PF21090">
    <property type="entry name" value="P-loop_SecA"/>
    <property type="match status" value="2"/>
</dbReference>
<gene>
    <name evidence="12" type="primary">secA</name>
    <name evidence="16" type="ORF">FC46_GL000319</name>
</gene>
<comment type="subcellular location">
    <subcellularLocation>
        <location evidence="12">Cell membrane</location>
        <topology evidence="12">Peripheral membrane protein</topology>
        <orientation evidence="12">Cytoplasmic side</orientation>
    </subcellularLocation>
    <subcellularLocation>
        <location evidence="12">Cytoplasm</location>
    </subcellularLocation>
    <subcellularLocation>
        <location evidence="1">Membrane</location>
        <topology evidence="1">Peripheral membrane protein</topology>
    </subcellularLocation>
    <text evidence="12">Distribution is 50-50.</text>
</comment>
<dbReference type="OrthoDB" id="9762243at2"/>
<proteinExistence type="inferred from homology"/>
<feature type="domain" description="Helicase C-terminal" evidence="14">
    <location>
        <begin position="415"/>
        <end position="573"/>
    </location>
</feature>
<dbReference type="GO" id="GO:0017038">
    <property type="term" value="P:protein import"/>
    <property type="evidence" value="ECO:0007669"/>
    <property type="project" value="InterPro"/>
</dbReference>
<comment type="catalytic activity">
    <reaction evidence="12">
        <text>ATP + H2O + cellular proteinSide 1 = ADP + phosphate + cellular proteinSide 2.</text>
        <dbReference type="EC" id="7.4.2.8"/>
    </reaction>
</comment>
<feature type="binding site" evidence="12">
    <location>
        <position position="74"/>
    </location>
    <ligand>
        <name>ATP</name>
        <dbReference type="ChEBI" id="CHEBI:30616"/>
    </ligand>
</feature>
<dbReference type="PROSITE" id="PS51196">
    <property type="entry name" value="SECA_MOTOR_DEAD"/>
    <property type="match status" value="1"/>
</dbReference>
<dbReference type="SMART" id="SM00958">
    <property type="entry name" value="SecA_PP_bind"/>
    <property type="match status" value="1"/>
</dbReference>
<dbReference type="STRING" id="1423763.FC46_GL000319"/>
<dbReference type="Gene3D" id="3.40.50.300">
    <property type="entry name" value="P-loop containing nucleotide triphosphate hydrolases"/>
    <property type="match status" value="3"/>
</dbReference>
<keyword evidence="9 12" id="KW-1278">Translocase</keyword>
<evidence type="ECO:0000256" key="1">
    <source>
        <dbReference type="ARBA" id="ARBA00004170"/>
    </source>
</evidence>
<keyword evidence="10 12" id="KW-0811">Translocation</keyword>
<dbReference type="SUPFAM" id="SSF81767">
    <property type="entry name" value="Pre-protein crosslinking domain of SecA"/>
    <property type="match status" value="1"/>
</dbReference>
<dbReference type="InterPro" id="IPR044722">
    <property type="entry name" value="SecA_SF2_C"/>
</dbReference>
<sequence>MSLSKLQIRRLLKKINKLKPKMRAMSDDELKHQTDIFREQLKNGESLRKILPEAFAAMREADYRVLGMFPYDVQVMGGIILSEGAIAEMKTGEGKTLTATMPLYLNALSGEGAMLVTPNDYLAGRDEETLKPVYEWMGLTVSTGFPKANTDETIKVSAKQKREWYNSDILYTTASTLAFDYLFDNLASSKDEQYLRPYNFVIIDEVDEVLLDQAESPFVIASQPKLQSNLYNLADRFVKLLKVKRDYIYKRDRQLFWLTYNGIKRAETYFRIDNLFSEENREIYRHVILALQAHLLMRKGHEYLVVQGKVVLLDEADGRLKKGVQVGTGLHQAIEAKENVKLTDVQKVAASITFPSLFGLFKKVSGMSGTVRTEQNEFLKTYNLKIYPVPTRKPVIRKDYKSKIFLTTSDKLMAAIDQVIKLHNEGRPVLLVAGSVENSEIISELLLNDGIAHNVLNAFNIVREAEIVKNAGQEGAVTVATNMAGRGTDIKLGPGVKEKGGLAVIGTEMLSERVKQQLAGRAGRQGDPGTSQFYISLEDHYVSRASTERMKRYYRKLRAKKEDGQKIIQIDGIPLRISLQMLRQRVAVQGAMSRMQTNKYEAVLRMQRNTFYQNRRKIMMADDLKERVERYLHKGIEYYLNEQDRWDSADLLRLVNDHISYEVLGVKHNLKTKKEIEDYLLDLCHEVLKQKAKVLINDEQLTQFYRTVILHAMDGCWIDQMDYLSSLKMYVDKWPLAGYNSDFIYQQRAFNSFEKMIERINCMIVDNLLLSPIYLNEKNQLVVVFN</sequence>
<dbReference type="GO" id="GO:0005524">
    <property type="term" value="F:ATP binding"/>
    <property type="evidence" value="ECO:0007669"/>
    <property type="project" value="UniProtKB-UniRule"/>
</dbReference>
<feature type="domain" description="Helicase ATP-binding" evidence="13">
    <location>
        <begin position="76"/>
        <end position="244"/>
    </location>
</feature>
<dbReference type="RefSeq" id="WP_057798523.1">
    <property type="nucleotide sequence ID" value="NZ_AZFM01000013.1"/>
</dbReference>
<dbReference type="InterPro" id="IPR014018">
    <property type="entry name" value="SecA_motor_DEAD"/>
</dbReference>
<comment type="function">
    <text evidence="12">Part of the Sec protein translocase complex. Interacts with the SecYEG preprotein conducting channel. Has a central role in coupling the hydrolysis of ATP to the transfer of proteins into and across the cell membrane, serving as an ATP-driven molecular motor driving the stepwise translocation of polypeptide chains across the membrane.</text>
</comment>
<dbReference type="Pfam" id="PF07517">
    <property type="entry name" value="SecA_DEAD"/>
    <property type="match status" value="1"/>
</dbReference>
<dbReference type="InterPro" id="IPR036670">
    <property type="entry name" value="SecA_X-link_sf"/>
</dbReference>
<comment type="similarity">
    <text evidence="2 12">Belongs to the SecA family.</text>
</comment>
<dbReference type="PANTHER" id="PTHR30612">
    <property type="entry name" value="SECA INNER MEMBRANE COMPONENT OF SEC PROTEIN SECRETION SYSTEM"/>
    <property type="match status" value="1"/>
</dbReference>
<dbReference type="GO" id="GO:0065002">
    <property type="term" value="P:intracellular protein transmembrane transport"/>
    <property type="evidence" value="ECO:0007669"/>
    <property type="project" value="UniProtKB-UniRule"/>
</dbReference>
<comment type="caution">
    <text evidence="16">The sequence shown here is derived from an EMBL/GenBank/DDBJ whole genome shotgun (WGS) entry which is preliminary data.</text>
</comment>
<dbReference type="SUPFAM" id="SSF52540">
    <property type="entry name" value="P-loop containing nucleoside triphosphate hydrolases"/>
    <property type="match status" value="2"/>
</dbReference>
<dbReference type="Pfam" id="PF07516">
    <property type="entry name" value="SecA_SW"/>
    <property type="match status" value="1"/>
</dbReference>
<dbReference type="SMART" id="SM00957">
    <property type="entry name" value="SecA_DEAD"/>
    <property type="match status" value="1"/>
</dbReference>
<name>A0A0R1UA53_9LACO</name>
<dbReference type="InterPro" id="IPR011130">
    <property type="entry name" value="SecA_preprotein_X-link_dom"/>
</dbReference>
<dbReference type="InterPro" id="IPR000185">
    <property type="entry name" value="SecA"/>
</dbReference>
<comment type="subunit">
    <text evidence="12">Monomer and homodimer. Part of the essential Sec protein translocation apparatus which comprises SecA, SecYEG and auxiliary proteins SecDF. Other proteins may also be involved.</text>
</comment>
<evidence type="ECO:0000256" key="8">
    <source>
        <dbReference type="ARBA" id="ARBA00022927"/>
    </source>
</evidence>
<evidence type="ECO:0000256" key="4">
    <source>
        <dbReference type="ARBA" id="ARBA00022475"/>
    </source>
</evidence>
<evidence type="ECO:0000259" key="13">
    <source>
        <dbReference type="PROSITE" id="PS51192"/>
    </source>
</evidence>
<dbReference type="GO" id="GO:0006605">
    <property type="term" value="P:protein targeting"/>
    <property type="evidence" value="ECO:0007669"/>
    <property type="project" value="UniProtKB-UniRule"/>
</dbReference>
<dbReference type="PROSITE" id="PS51192">
    <property type="entry name" value="HELICASE_ATP_BIND_1"/>
    <property type="match status" value="1"/>
</dbReference>
<dbReference type="InterPro" id="IPR014001">
    <property type="entry name" value="Helicase_ATP-bd"/>
</dbReference>
<dbReference type="AlphaFoldDB" id="A0A0R1UA53"/>
<dbReference type="GO" id="GO:0005829">
    <property type="term" value="C:cytosol"/>
    <property type="evidence" value="ECO:0007669"/>
    <property type="project" value="TreeGrafter"/>
</dbReference>
<evidence type="ECO:0000256" key="6">
    <source>
        <dbReference type="ARBA" id="ARBA00022741"/>
    </source>
</evidence>
<dbReference type="Gene3D" id="3.90.1440.10">
    <property type="entry name" value="SecA, preprotein cross-linking domain"/>
    <property type="match status" value="1"/>
</dbReference>
<keyword evidence="8 12" id="KW-0653">Protein transport</keyword>
<dbReference type="InterPro" id="IPR022490">
    <property type="entry name" value="SecA2"/>
</dbReference>
<evidence type="ECO:0000256" key="9">
    <source>
        <dbReference type="ARBA" id="ARBA00022967"/>
    </source>
</evidence>
<dbReference type="FunFam" id="3.40.50.300:FF:000429">
    <property type="entry name" value="Preprotein translocase subunit SecA"/>
    <property type="match status" value="1"/>
</dbReference>
<keyword evidence="17" id="KW-1185">Reference proteome</keyword>
<dbReference type="InterPro" id="IPR036266">
    <property type="entry name" value="SecA_Wing/Scaffold_sf"/>
</dbReference>
<feature type="binding site" evidence="12">
    <location>
        <begin position="92"/>
        <end position="96"/>
    </location>
    <ligand>
        <name>ATP</name>
        <dbReference type="ChEBI" id="CHEBI:30616"/>
    </ligand>
</feature>
<evidence type="ECO:0000256" key="3">
    <source>
        <dbReference type="ARBA" id="ARBA00022448"/>
    </source>
</evidence>
<dbReference type="Gene3D" id="1.10.3060.10">
    <property type="entry name" value="Helical scaffold and wing domains of SecA"/>
    <property type="match status" value="1"/>
</dbReference>
<keyword evidence="4 12" id="KW-1003">Cell membrane</keyword>
<reference evidence="16 17" key="1">
    <citation type="journal article" date="2015" name="Genome Announc.">
        <title>Expanding the biotechnology potential of lactobacilli through comparative genomics of 213 strains and associated genera.</title>
        <authorList>
            <person name="Sun Z."/>
            <person name="Harris H.M."/>
            <person name="McCann A."/>
            <person name="Guo C."/>
            <person name="Argimon S."/>
            <person name="Zhang W."/>
            <person name="Yang X."/>
            <person name="Jeffery I.B."/>
            <person name="Cooney J.C."/>
            <person name="Kagawa T.F."/>
            <person name="Liu W."/>
            <person name="Song Y."/>
            <person name="Salvetti E."/>
            <person name="Wrobel A."/>
            <person name="Rasinkangas P."/>
            <person name="Parkhill J."/>
            <person name="Rea M.C."/>
            <person name="O'Sullivan O."/>
            <person name="Ritari J."/>
            <person name="Douillard F.P."/>
            <person name="Paul Ross R."/>
            <person name="Yang R."/>
            <person name="Briner A.E."/>
            <person name="Felis G.E."/>
            <person name="de Vos W.M."/>
            <person name="Barrangou R."/>
            <person name="Klaenhammer T.R."/>
            <person name="Caufield P.W."/>
            <person name="Cui Y."/>
            <person name="Zhang H."/>
            <person name="O'Toole P.W."/>
        </authorList>
    </citation>
    <scope>NUCLEOTIDE SEQUENCE [LARGE SCALE GENOMIC DNA]</scope>
    <source>
        <strain evidence="16 17">DSM 16043</strain>
    </source>
</reference>
<dbReference type="InterPro" id="IPR020937">
    <property type="entry name" value="SecA_CS"/>
</dbReference>
<dbReference type="NCBIfam" id="NF006630">
    <property type="entry name" value="PRK09200.1"/>
    <property type="match status" value="1"/>
</dbReference>
<dbReference type="GO" id="GO:0008564">
    <property type="term" value="F:protein-exporting ATPase activity"/>
    <property type="evidence" value="ECO:0007669"/>
    <property type="project" value="UniProtKB-EC"/>
</dbReference>
<dbReference type="Pfam" id="PF01043">
    <property type="entry name" value="SecA_PP_bind"/>
    <property type="match status" value="1"/>
</dbReference>
<dbReference type="PROSITE" id="PS51194">
    <property type="entry name" value="HELICASE_CTER"/>
    <property type="match status" value="1"/>
</dbReference>
<evidence type="ECO:0000259" key="14">
    <source>
        <dbReference type="PROSITE" id="PS51194"/>
    </source>
</evidence>
<dbReference type="InterPro" id="IPR027417">
    <property type="entry name" value="P-loop_NTPase"/>
</dbReference>
<keyword evidence="6 12" id="KW-0547">Nucleotide-binding</keyword>
<keyword evidence="11 12" id="KW-0472">Membrane</keyword>
<dbReference type="HAMAP" id="MF_01382">
    <property type="entry name" value="SecA"/>
    <property type="match status" value="1"/>
</dbReference>
<evidence type="ECO:0000256" key="12">
    <source>
        <dbReference type="HAMAP-Rule" id="MF_01382"/>
    </source>
</evidence>
<dbReference type="PRINTS" id="PR00906">
    <property type="entry name" value="SECA"/>
</dbReference>
<evidence type="ECO:0000256" key="11">
    <source>
        <dbReference type="ARBA" id="ARBA00023136"/>
    </source>
</evidence>
<dbReference type="GO" id="GO:0005886">
    <property type="term" value="C:plasma membrane"/>
    <property type="evidence" value="ECO:0007669"/>
    <property type="project" value="UniProtKB-SubCell"/>
</dbReference>
<feature type="binding site" evidence="12">
    <location>
        <position position="489"/>
    </location>
    <ligand>
        <name>ATP</name>
        <dbReference type="ChEBI" id="CHEBI:30616"/>
    </ligand>
</feature>
<dbReference type="InterPro" id="IPR011116">
    <property type="entry name" value="SecA_Wing/Scaffold"/>
</dbReference>
<keyword evidence="7 12" id="KW-0067">ATP-binding</keyword>
<dbReference type="GO" id="GO:0031522">
    <property type="term" value="C:cell envelope Sec protein transport complex"/>
    <property type="evidence" value="ECO:0007669"/>
    <property type="project" value="TreeGrafter"/>
</dbReference>
<evidence type="ECO:0000259" key="15">
    <source>
        <dbReference type="PROSITE" id="PS51196"/>
    </source>
</evidence>
<evidence type="ECO:0000313" key="17">
    <source>
        <dbReference type="Proteomes" id="UP000051036"/>
    </source>
</evidence>
<dbReference type="GO" id="GO:0043952">
    <property type="term" value="P:protein transport by the Sec complex"/>
    <property type="evidence" value="ECO:0007669"/>
    <property type="project" value="TreeGrafter"/>
</dbReference>
<evidence type="ECO:0000256" key="7">
    <source>
        <dbReference type="ARBA" id="ARBA00022840"/>
    </source>
</evidence>
<keyword evidence="5 12" id="KW-0963">Cytoplasm</keyword>
<evidence type="ECO:0000313" key="16">
    <source>
        <dbReference type="EMBL" id="KRL90217.1"/>
    </source>
</evidence>
<dbReference type="InterPro" id="IPR001650">
    <property type="entry name" value="Helicase_C-like"/>
</dbReference>
<dbReference type="SUPFAM" id="SSF81886">
    <property type="entry name" value="Helical scaffold and wing domains of SecA"/>
    <property type="match status" value="1"/>
</dbReference>
<evidence type="ECO:0000256" key="5">
    <source>
        <dbReference type="ARBA" id="ARBA00022490"/>
    </source>
</evidence>
<dbReference type="CDD" id="cd18803">
    <property type="entry name" value="SF2_C_secA"/>
    <property type="match status" value="1"/>
</dbReference>
<feature type="domain" description="SecA family profile" evidence="15">
    <location>
        <begin position="1"/>
        <end position="566"/>
    </location>
</feature>
<dbReference type="PATRIC" id="fig|1423763.3.peg.324"/>
<evidence type="ECO:0000256" key="2">
    <source>
        <dbReference type="ARBA" id="ARBA00007650"/>
    </source>
</evidence>
<dbReference type="EC" id="7.4.2.8" evidence="12"/>
<accession>A0A0R1UA53</accession>
<dbReference type="Proteomes" id="UP000051036">
    <property type="component" value="Unassembled WGS sequence"/>
</dbReference>
<protein>
    <recommendedName>
        <fullName evidence="12">Protein translocase subunit SecA</fullName>
        <ecNumber evidence="12">7.4.2.8</ecNumber>
    </recommendedName>
</protein>
<evidence type="ECO:0000256" key="10">
    <source>
        <dbReference type="ARBA" id="ARBA00023010"/>
    </source>
</evidence>
<dbReference type="CDD" id="cd17928">
    <property type="entry name" value="DEXDc_SecA"/>
    <property type="match status" value="1"/>
</dbReference>
<dbReference type="PANTHER" id="PTHR30612:SF0">
    <property type="entry name" value="CHLOROPLAST PROTEIN-TRANSPORTING ATPASE"/>
    <property type="match status" value="1"/>
</dbReference>